<name>A0A4U0ZGN3_9ALTE</name>
<keyword evidence="3" id="KW-1185">Reference proteome</keyword>
<sequence>MKISSFENAEHYVWGNGCDGWHLVKTESLSVIQERVPSGCEEIRHLHQFAEQFFYVISGVATIEANKEIFHLEKNQGLHIPANTPHKLQNEQECDLIFVVTSTPPSHGDRVEVLA</sequence>
<dbReference type="InterPro" id="IPR011051">
    <property type="entry name" value="RmlC_Cupin_sf"/>
</dbReference>
<feature type="domain" description="Cupin type-2" evidence="1">
    <location>
        <begin position="35"/>
        <end position="99"/>
    </location>
</feature>
<dbReference type="Pfam" id="PF07883">
    <property type="entry name" value="Cupin_2"/>
    <property type="match status" value="1"/>
</dbReference>
<organism evidence="2 3">
    <name type="scientific">Alteromonas portus</name>
    <dbReference type="NCBI Taxonomy" id="2565549"/>
    <lineage>
        <taxon>Bacteria</taxon>
        <taxon>Pseudomonadati</taxon>
        <taxon>Pseudomonadota</taxon>
        <taxon>Gammaproteobacteria</taxon>
        <taxon>Alteromonadales</taxon>
        <taxon>Alteromonadaceae</taxon>
        <taxon>Alteromonas/Salinimonas group</taxon>
        <taxon>Alteromonas</taxon>
    </lineage>
</organism>
<dbReference type="AlphaFoldDB" id="A0A4U0ZGN3"/>
<accession>A0A4U0ZGN3</accession>
<dbReference type="SUPFAM" id="SSF51182">
    <property type="entry name" value="RmlC-like cupins"/>
    <property type="match status" value="1"/>
</dbReference>
<evidence type="ECO:0000259" key="1">
    <source>
        <dbReference type="Pfam" id="PF07883"/>
    </source>
</evidence>
<protein>
    <submittedName>
        <fullName evidence="2">Cupin domain-containing protein</fullName>
    </submittedName>
</protein>
<evidence type="ECO:0000313" key="2">
    <source>
        <dbReference type="EMBL" id="TKB02160.1"/>
    </source>
</evidence>
<dbReference type="PANTHER" id="PTHR36114:SF1">
    <property type="entry name" value="16.7 KDA PROTEIN IN WHIE LOCUS"/>
    <property type="match status" value="1"/>
</dbReference>
<dbReference type="Proteomes" id="UP000305471">
    <property type="component" value="Unassembled WGS sequence"/>
</dbReference>
<proteinExistence type="predicted"/>
<dbReference type="OrthoDB" id="9806121at2"/>
<dbReference type="Gene3D" id="2.60.120.10">
    <property type="entry name" value="Jelly Rolls"/>
    <property type="match status" value="1"/>
</dbReference>
<dbReference type="RefSeq" id="WP_136782704.1">
    <property type="nucleotide sequence ID" value="NZ_SWCO01000008.1"/>
</dbReference>
<reference evidence="2 3" key="1">
    <citation type="submission" date="2019-04" db="EMBL/GenBank/DDBJ databases">
        <title>Alteromonas portus sp. nov., an alginate lyase-excreting marine bacterium.</title>
        <authorList>
            <person name="Huang H."/>
            <person name="Mo K."/>
            <person name="Bao S."/>
        </authorList>
    </citation>
    <scope>NUCLEOTIDE SEQUENCE [LARGE SCALE GENOMIC DNA]</scope>
    <source>
        <strain evidence="2 3">HB161718</strain>
    </source>
</reference>
<dbReference type="EMBL" id="SWCO01000008">
    <property type="protein sequence ID" value="TKB02160.1"/>
    <property type="molecule type" value="Genomic_DNA"/>
</dbReference>
<dbReference type="InterPro" id="IPR013096">
    <property type="entry name" value="Cupin_2"/>
</dbReference>
<dbReference type="PANTHER" id="PTHR36114">
    <property type="entry name" value="16.7 KDA PROTEIN IN WHIE LOCUS"/>
    <property type="match status" value="1"/>
</dbReference>
<evidence type="ECO:0000313" key="3">
    <source>
        <dbReference type="Proteomes" id="UP000305471"/>
    </source>
</evidence>
<comment type="caution">
    <text evidence="2">The sequence shown here is derived from an EMBL/GenBank/DDBJ whole genome shotgun (WGS) entry which is preliminary data.</text>
</comment>
<gene>
    <name evidence="2" type="ORF">E5672_13695</name>
</gene>
<dbReference type="InterPro" id="IPR052044">
    <property type="entry name" value="PKS_Associated_Protein"/>
</dbReference>
<dbReference type="InterPro" id="IPR014710">
    <property type="entry name" value="RmlC-like_jellyroll"/>
</dbReference>